<dbReference type="EMBL" id="MU971497">
    <property type="protein sequence ID" value="KAK9234236.1"/>
    <property type="molecule type" value="Genomic_DNA"/>
</dbReference>
<evidence type="ECO:0000313" key="1">
    <source>
        <dbReference type="EMBL" id="KAK9234236.1"/>
    </source>
</evidence>
<proteinExistence type="predicted"/>
<gene>
    <name evidence="1" type="ORF">V1525DRAFT_459583</name>
</gene>
<evidence type="ECO:0000313" key="2">
    <source>
        <dbReference type="Proteomes" id="UP001433508"/>
    </source>
</evidence>
<keyword evidence="2" id="KW-1185">Reference proteome</keyword>
<sequence>MASNTQNPDERPLFFMEKLSPDVSIYRPSAAPDSEPLSDGNSSTYPKLIIIASWTNAKDVHVAKYVVKYRALYPAAQILLIKSTTKLLMDPPLIAKVVEPAIPVVRACLATGSPLPSSHSTPGLLIHIFSNGGSSSIANLYDKYAASASEGEDATLPRHITIFDSCPCIYRIEGSVVFLNSGLSFAQRILAAPLIYLVSFYWSVVIVLGIRPDWLAVWGRTHNDAKRKLEVRRTYIYSETDTLVGYKDIETHANAATSHGFEVRMETFEGSAHVSHARKDENRYWAVVRDTWENGNA</sequence>
<dbReference type="Proteomes" id="UP001433508">
    <property type="component" value="Unassembled WGS sequence"/>
</dbReference>
<organism evidence="1 2">
    <name type="scientific">Lipomyces kononenkoae</name>
    <name type="common">Yeast</name>
    <dbReference type="NCBI Taxonomy" id="34357"/>
    <lineage>
        <taxon>Eukaryota</taxon>
        <taxon>Fungi</taxon>
        <taxon>Dikarya</taxon>
        <taxon>Ascomycota</taxon>
        <taxon>Saccharomycotina</taxon>
        <taxon>Lipomycetes</taxon>
        <taxon>Lipomycetales</taxon>
        <taxon>Lipomycetaceae</taxon>
        <taxon>Lipomyces</taxon>
    </lineage>
</organism>
<name>A0ACC3SRH3_LIPKO</name>
<accession>A0ACC3SRH3</accession>
<comment type="caution">
    <text evidence="1">The sequence shown here is derived from an EMBL/GenBank/DDBJ whole genome shotgun (WGS) entry which is preliminary data.</text>
</comment>
<protein>
    <submittedName>
        <fullName evidence="1">Uncharacterized protein</fullName>
    </submittedName>
</protein>
<reference evidence="2" key="1">
    <citation type="journal article" date="2024" name="Front. Bioeng. Biotechnol.">
        <title>Genome-scale model development and genomic sequencing of the oleaginous clade Lipomyces.</title>
        <authorList>
            <person name="Czajka J.J."/>
            <person name="Han Y."/>
            <person name="Kim J."/>
            <person name="Mondo S.J."/>
            <person name="Hofstad B.A."/>
            <person name="Robles A."/>
            <person name="Haridas S."/>
            <person name="Riley R."/>
            <person name="LaButti K."/>
            <person name="Pangilinan J."/>
            <person name="Andreopoulos W."/>
            <person name="Lipzen A."/>
            <person name="Yan J."/>
            <person name="Wang M."/>
            <person name="Ng V."/>
            <person name="Grigoriev I.V."/>
            <person name="Spatafora J.W."/>
            <person name="Magnuson J.K."/>
            <person name="Baker S.E."/>
            <person name="Pomraning K.R."/>
        </authorList>
    </citation>
    <scope>NUCLEOTIDE SEQUENCE [LARGE SCALE GENOMIC DNA]</scope>
    <source>
        <strain evidence="2">CBS 7786</strain>
    </source>
</reference>